<comment type="caution">
    <text evidence="2">The sequence shown here is derived from an EMBL/GenBank/DDBJ whole genome shotgun (WGS) entry which is preliminary data.</text>
</comment>
<evidence type="ECO:0000313" key="4">
    <source>
        <dbReference type="EMBL" id="MDX3018872.1"/>
    </source>
</evidence>
<dbReference type="PIRSF" id="PIRSF021700">
    <property type="entry name" value="3_dmu_93_MTrfase"/>
    <property type="match status" value="1"/>
</dbReference>
<keyword evidence="2" id="KW-0830">Ubiquinone</keyword>
<reference evidence="5" key="2">
    <citation type="submission" date="2014-07" db="EMBL/GenBank/DDBJ databases">
        <title>Genome sequencing of plant-pathogenic Streptomyces species.</title>
        <authorList>
            <person name="Harrison J."/>
            <person name="Sapp M."/>
            <person name="Thwaites R."/>
            <person name="Studholme D.J."/>
        </authorList>
    </citation>
    <scope>NUCLEOTIDE SEQUENCE [LARGE SCALE GENOMIC DNA]</scope>
    <source>
        <strain evidence="5">NCPPB 4445</strain>
    </source>
</reference>
<gene>
    <name evidence="2" type="ORF">IQ63_10565</name>
    <name evidence="3" type="ORF">PV399_28205</name>
    <name evidence="4" type="ORF">PV666_13370</name>
</gene>
<dbReference type="CDD" id="cd06588">
    <property type="entry name" value="PhnB_like"/>
    <property type="match status" value="1"/>
</dbReference>
<proteinExistence type="predicted"/>
<evidence type="ECO:0000313" key="6">
    <source>
        <dbReference type="Proteomes" id="UP001272987"/>
    </source>
</evidence>
<dbReference type="PANTHER" id="PTHR33990:SF2">
    <property type="entry name" value="PHNB-LIKE DOMAIN-CONTAINING PROTEIN"/>
    <property type="match status" value="1"/>
</dbReference>
<dbReference type="EMBL" id="JARAWC010000022">
    <property type="protein sequence ID" value="MDX2963575.1"/>
    <property type="molecule type" value="Genomic_DNA"/>
</dbReference>
<dbReference type="Pfam" id="PF06983">
    <property type="entry name" value="3-dmu-9_3-mt"/>
    <property type="match status" value="1"/>
</dbReference>
<name>A0A0L0KHT1_9ACTN</name>
<dbReference type="InterPro" id="IPR029068">
    <property type="entry name" value="Glyas_Bleomycin-R_OHBP_Dase"/>
</dbReference>
<dbReference type="EMBL" id="JARAWP010000007">
    <property type="protein sequence ID" value="MDX3018872.1"/>
    <property type="molecule type" value="Genomic_DNA"/>
</dbReference>
<evidence type="ECO:0000313" key="2">
    <source>
        <dbReference type="EMBL" id="KND37346.1"/>
    </source>
</evidence>
<dbReference type="PATRIC" id="fig|42234.21.peg.2181"/>
<reference evidence="2" key="1">
    <citation type="submission" date="2014-07" db="EMBL/GenBank/DDBJ databases">
        <title>A systematic study of Ichneumonosoma Meijere, Pelmatops Enderlein, Pseudopelmatops Shiraki and Soita Walker (Diptera: Tephritidae).</title>
        <authorList>
            <person name="Chen X.-L."/>
            <person name="Norrbom A."/>
            <person name="Zhu C.-D."/>
        </authorList>
    </citation>
    <scope>NUCLEOTIDE SEQUENCE</scope>
    <source>
        <strain evidence="2">NCPPB 4445</strain>
    </source>
</reference>
<dbReference type="InterPro" id="IPR009725">
    <property type="entry name" value="3_dmu_93_MTrfase"/>
</dbReference>
<dbReference type="GO" id="GO:0032259">
    <property type="term" value="P:methylation"/>
    <property type="evidence" value="ECO:0007669"/>
    <property type="project" value="UniProtKB-KW"/>
</dbReference>
<dbReference type="Proteomes" id="UP001282288">
    <property type="component" value="Unassembled WGS sequence"/>
</dbReference>
<dbReference type="EMBL" id="JPPY01000068">
    <property type="protein sequence ID" value="KND37346.1"/>
    <property type="molecule type" value="Genomic_DNA"/>
</dbReference>
<dbReference type="Proteomes" id="UP001272987">
    <property type="component" value="Unassembled WGS sequence"/>
</dbReference>
<dbReference type="Gene3D" id="3.10.180.10">
    <property type="entry name" value="2,3-Dihydroxybiphenyl 1,2-Dioxygenase, domain 1"/>
    <property type="match status" value="1"/>
</dbReference>
<evidence type="ECO:0000259" key="1">
    <source>
        <dbReference type="Pfam" id="PF06983"/>
    </source>
</evidence>
<keyword evidence="6" id="KW-1185">Reference proteome</keyword>
<reference evidence="3 6" key="3">
    <citation type="journal article" date="2023" name="Microb. Genom.">
        <title>Mesoterricola silvestris gen. nov., sp. nov., Mesoterricola sediminis sp. nov., Geothrix oryzae sp. nov., Geothrix edaphica sp. nov., Geothrix rubra sp. nov., and Geothrix limicola sp. nov., six novel members of Acidobacteriota isolated from soils.</title>
        <authorList>
            <person name="Weisberg A.J."/>
            <person name="Pearce E."/>
            <person name="Kramer C.G."/>
            <person name="Chang J.H."/>
            <person name="Clarke C.R."/>
        </authorList>
    </citation>
    <scope>NUCLEOTIDE SEQUENCE</scope>
    <source>
        <strain evidence="4 6">NB05-1H</strain>
        <strain evidence="3">NRRL_B-16521</strain>
    </source>
</reference>
<keyword evidence="2" id="KW-0489">Methyltransferase</keyword>
<sequence>MTTDGFTTCLWFDDQAEDAAHYYVSVFKNSSIGKVSRYPEGAPQPAGTVLTAEFTANGQRFVALNGGPEFTFNESISFQILCADQEEVDYYWNKLTEDGGEPGPCGWLKDRFGLSWQVVPTRFMEIFQGSDEGRSARVMAAMLKMGKLDIAALEKAADGE</sequence>
<evidence type="ECO:0000313" key="3">
    <source>
        <dbReference type="EMBL" id="MDX2963575.1"/>
    </source>
</evidence>
<dbReference type="GeneID" id="69813240"/>
<keyword evidence="2" id="KW-0808">Transferase</keyword>
<dbReference type="GO" id="GO:0008168">
    <property type="term" value="F:methyltransferase activity"/>
    <property type="evidence" value="ECO:0007669"/>
    <property type="project" value="UniProtKB-KW"/>
</dbReference>
<dbReference type="PANTHER" id="PTHR33990">
    <property type="entry name" value="PROTEIN YJDN-RELATED"/>
    <property type="match status" value="1"/>
</dbReference>
<dbReference type="RefSeq" id="WP_010356470.1">
    <property type="nucleotide sequence ID" value="NZ_BCML01000013.1"/>
</dbReference>
<dbReference type="Proteomes" id="UP000037151">
    <property type="component" value="Unassembled WGS sequence"/>
</dbReference>
<dbReference type="AlphaFoldDB" id="A0A0L0KHT1"/>
<feature type="domain" description="PhnB-like" evidence="1">
    <location>
        <begin position="6"/>
        <end position="119"/>
    </location>
</feature>
<dbReference type="SUPFAM" id="SSF54593">
    <property type="entry name" value="Glyoxalase/Bleomycin resistance protein/Dihydroxybiphenyl dioxygenase"/>
    <property type="match status" value="1"/>
</dbReference>
<accession>A0A0L0KHT1</accession>
<evidence type="ECO:0000313" key="5">
    <source>
        <dbReference type="Proteomes" id="UP000037151"/>
    </source>
</evidence>
<dbReference type="OrthoDB" id="9806473at2"/>
<organism evidence="2 5">
    <name type="scientific">Streptomyces acidiscabies</name>
    <dbReference type="NCBI Taxonomy" id="42234"/>
    <lineage>
        <taxon>Bacteria</taxon>
        <taxon>Bacillati</taxon>
        <taxon>Actinomycetota</taxon>
        <taxon>Actinomycetes</taxon>
        <taxon>Kitasatosporales</taxon>
        <taxon>Streptomycetaceae</taxon>
        <taxon>Streptomyces</taxon>
    </lineage>
</organism>
<protein>
    <submittedName>
        <fullName evidence="2">3-demethylubiquinone-9 3-methyltransferase</fullName>
    </submittedName>
    <submittedName>
        <fullName evidence="3">VOC family protein</fullName>
    </submittedName>
</protein>
<dbReference type="InterPro" id="IPR028973">
    <property type="entry name" value="PhnB-like"/>
</dbReference>